<feature type="compositionally biased region" description="Basic and acidic residues" evidence="4">
    <location>
        <begin position="442"/>
        <end position="457"/>
    </location>
</feature>
<feature type="compositionally biased region" description="Low complexity" evidence="4">
    <location>
        <begin position="625"/>
        <end position="638"/>
    </location>
</feature>
<evidence type="ECO:0000259" key="6">
    <source>
        <dbReference type="PROSITE" id="PS50025"/>
    </source>
</evidence>
<dbReference type="Gene3D" id="1.20.5.320">
    <property type="entry name" value="6-Phosphogluconate Dehydrogenase, domain 3"/>
    <property type="match status" value="1"/>
</dbReference>
<dbReference type="PANTHER" id="PTHR24023:SF878">
    <property type="entry name" value="COLLAGEN ALPHA-1(XXVIII) CHAIN"/>
    <property type="match status" value="1"/>
</dbReference>
<dbReference type="SUPFAM" id="SSF49899">
    <property type="entry name" value="Concanavalin A-like lectins/glucanases"/>
    <property type="match status" value="1"/>
</dbReference>
<keyword evidence="7" id="KW-1185">Reference proteome</keyword>
<dbReference type="Pfam" id="PF02210">
    <property type="entry name" value="Laminin_G_2"/>
    <property type="match status" value="1"/>
</dbReference>
<feature type="compositionally biased region" description="Low complexity" evidence="4">
    <location>
        <begin position="483"/>
        <end position="504"/>
    </location>
</feature>
<dbReference type="Pfam" id="PF01391">
    <property type="entry name" value="Collagen"/>
    <property type="match status" value="4"/>
</dbReference>
<feature type="region of interest" description="Disordered" evidence="4">
    <location>
        <begin position="564"/>
        <end position="908"/>
    </location>
</feature>
<reference evidence="8" key="1">
    <citation type="submission" date="2025-08" db="UniProtKB">
        <authorList>
            <consortium name="RefSeq"/>
        </authorList>
    </citation>
    <scope>IDENTIFICATION</scope>
</reference>
<feature type="compositionally biased region" description="Low complexity" evidence="4">
    <location>
        <begin position="565"/>
        <end position="580"/>
    </location>
</feature>
<feature type="chain" id="PRO_5041242939" evidence="5">
    <location>
        <begin position="22"/>
        <end position="919"/>
    </location>
</feature>
<feature type="compositionally biased region" description="Polar residues" evidence="4">
    <location>
        <begin position="411"/>
        <end position="441"/>
    </location>
</feature>
<feature type="compositionally biased region" description="Low complexity" evidence="4">
    <location>
        <begin position="701"/>
        <end position="713"/>
    </location>
</feature>
<evidence type="ECO:0000256" key="2">
    <source>
        <dbReference type="ARBA" id="ARBA00022737"/>
    </source>
</evidence>
<feature type="compositionally biased region" description="Basic and acidic residues" evidence="4">
    <location>
        <begin position="507"/>
        <end position="525"/>
    </location>
</feature>
<dbReference type="GeneID" id="102193146"/>
<keyword evidence="2" id="KW-0677">Repeat</keyword>
<dbReference type="InterPro" id="IPR001791">
    <property type="entry name" value="Laminin_G"/>
</dbReference>
<evidence type="ECO:0000313" key="7">
    <source>
        <dbReference type="Proteomes" id="UP000695023"/>
    </source>
</evidence>
<dbReference type="PANTHER" id="PTHR24023">
    <property type="entry name" value="COLLAGEN ALPHA"/>
    <property type="match status" value="1"/>
</dbReference>
<dbReference type="SMART" id="SM00210">
    <property type="entry name" value="TSPN"/>
    <property type="match status" value="1"/>
</dbReference>
<name>A0A9Y3QVJ0_9CICH</name>
<dbReference type="Gene3D" id="2.60.120.200">
    <property type="match status" value="1"/>
</dbReference>
<dbReference type="AlphaFoldDB" id="A0A9Y3QVJ0"/>
<dbReference type="GO" id="GO:0005615">
    <property type="term" value="C:extracellular space"/>
    <property type="evidence" value="ECO:0007669"/>
    <property type="project" value="TreeGrafter"/>
</dbReference>
<keyword evidence="1 5" id="KW-0732">Signal</keyword>
<accession>A0A9Y3QVJ0</accession>
<protein>
    <submittedName>
        <fullName evidence="8">Collagen alpha-2(XI) chain-like</fullName>
    </submittedName>
</protein>
<feature type="compositionally biased region" description="Basic and acidic residues" evidence="4">
    <location>
        <begin position="641"/>
        <end position="653"/>
    </location>
</feature>
<feature type="region of interest" description="Disordered" evidence="4">
    <location>
        <begin position="324"/>
        <end position="463"/>
    </location>
</feature>
<feature type="compositionally biased region" description="Basic and acidic residues" evidence="4">
    <location>
        <begin position="893"/>
        <end position="902"/>
    </location>
</feature>
<feature type="compositionally biased region" description="Gly residues" evidence="4">
    <location>
        <begin position="690"/>
        <end position="699"/>
    </location>
</feature>
<feature type="domain" description="Laminin G" evidence="6">
    <location>
        <begin position="51"/>
        <end position="235"/>
    </location>
</feature>
<dbReference type="PROSITE" id="PS50025">
    <property type="entry name" value="LAM_G_DOMAIN"/>
    <property type="match status" value="1"/>
</dbReference>
<feature type="compositionally biased region" description="Basic and acidic residues" evidence="4">
    <location>
        <begin position="347"/>
        <end position="369"/>
    </location>
</feature>
<feature type="compositionally biased region" description="Basic and acidic residues" evidence="4">
    <location>
        <begin position="661"/>
        <end position="670"/>
    </location>
</feature>
<feature type="signal peptide" evidence="5">
    <location>
        <begin position="1"/>
        <end position="21"/>
    </location>
</feature>
<dbReference type="GO" id="GO:0030198">
    <property type="term" value="P:extracellular matrix organization"/>
    <property type="evidence" value="ECO:0007669"/>
    <property type="project" value="TreeGrafter"/>
</dbReference>
<evidence type="ECO:0000256" key="4">
    <source>
        <dbReference type="SAM" id="MobiDB-lite"/>
    </source>
</evidence>
<organism evidence="7 8">
    <name type="scientific">Pundamilia nyererei</name>
    <dbReference type="NCBI Taxonomy" id="303518"/>
    <lineage>
        <taxon>Eukaryota</taxon>
        <taxon>Metazoa</taxon>
        <taxon>Chordata</taxon>
        <taxon>Craniata</taxon>
        <taxon>Vertebrata</taxon>
        <taxon>Euteleostomi</taxon>
        <taxon>Actinopterygii</taxon>
        <taxon>Neopterygii</taxon>
        <taxon>Teleostei</taxon>
        <taxon>Neoteleostei</taxon>
        <taxon>Acanthomorphata</taxon>
        <taxon>Ovalentaria</taxon>
        <taxon>Cichlomorphae</taxon>
        <taxon>Cichliformes</taxon>
        <taxon>Cichlidae</taxon>
        <taxon>African cichlids</taxon>
        <taxon>Pseudocrenilabrinae</taxon>
        <taxon>Haplochromini</taxon>
        <taxon>Pundamilia</taxon>
    </lineage>
</organism>
<dbReference type="GO" id="GO:0030020">
    <property type="term" value="F:extracellular matrix structural constituent conferring tensile strength"/>
    <property type="evidence" value="ECO:0007669"/>
    <property type="project" value="TreeGrafter"/>
</dbReference>
<feature type="region of interest" description="Disordered" evidence="4">
    <location>
        <begin position="483"/>
        <end position="536"/>
    </location>
</feature>
<feature type="region of interest" description="Disordered" evidence="4">
    <location>
        <begin position="287"/>
        <end position="309"/>
    </location>
</feature>
<evidence type="ECO:0000256" key="3">
    <source>
        <dbReference type="PROSITE-ProRule" id="PRU00122"/>
    </source>
</evidence>
<feature type="compositionally biased region" description="Basic and acidic residues" evidence="4">
    <location>
        <begin position="823"/>
        <end position="836"/>
    </location>
</feature>
<comment type="caution">
    <text evidence="3">Lacks conserved residue(s) required for the propagation of feature annotation.</text>
</comment>
<dbReference type="InterPro" id="IPR008160">
    <property type="entry name" value="Collagen"/>
</dbReference>
<dbReference type="RefSeq" id="XP_005725713.1">
    <property type="nucleotide sequence ID" value="XM_005725656.1"/>
</dbReference>
<sequence>MLLWLLKWTVCVLGLLTTSNASPDDASVDFGGESGSGMLQTDEVNILQELSFHITNSSNASMTVGESKCLVLQVGQYSTLALPLRQIFIDGFEDKFSLLVQLRSPQREERSVFTMLSPDNHVMLQLRISAHAIIFIGTQQRHYEFPFSGLSDGKWHHVAISVAAKRLALYVDCSLLESVDWVYYGMGISTDGLLMVGGIIESFETPFEGHLRQLAFLMGDPDAAQQHCSHHPPLCSVTAPKPPRLPRTNNPLQNILLSSNDLENLLGDAKDKSFLSFDRTNAFLRRESSRGDGTVPSRPNRKGSVGRGGVLLVDEDTDLLDTIFQNGRQVNPRLKPSRNGPKGSQKGKPELSSKNMEENITTEKKKDSNGRTSSLFPGKPSDDIIDLDIGGSPKKPSLGFPAPPKIPSDPRSATDSSKETTTISPLSDVKGSSRTTQTSIQFDRRREHKGRLPEKGRPATVAIVSRDGNLVLGSDGKMYRLQRGPPGRMGPPGLEGCPGEPGLPGFKGDKGKTGPEGRQGKKGERGPPGPPGLPTLYLWRNTAEEWAAFQQTSFYQLLAAGWPSREGPAGPPGEMGRPGRQGPPGEPGERGRPGMPGEMGDRGPRGPPGRSGTAGRDGDNGEDGQPGSPGVPGSQGPWGYRGERGPKGEKGDEGLTGPRGPRGEIGEPGKKGGTGLPGPQGPVGPRGPQGIRGGAGPEGPLGPDGESGLDGLPGLPGPPGAPGATGRVGAQGVNGSRGDIGPAGSDGLKGPQGPPGLEGQIGPPGLRGPQGHLGLTGSPGPKGDPGAVGPVGARGDPGSEGPMGAPGRKGDVGFPGRTGNRGPDGEKGDPGAKGDRGIQGATGISGPQGERGLVGFPGFPGAKGQPGPKGTEGIDGETGLQGKQGSRGLKGNRGPDGRDGKPGPRGNKFIYMSILIHSY</sequence>
<dbReference type="InterPro" id="IPR050149">
    <property type="entry name" value="Collagen_superfamily"/>
</dbReference>
<evidence type="ECO:0000256" key="1">
    <source>
        <dbReference type="ARBA" id="ARBA00022729"/>
    </source>
</evidence>
<dbReference type="Proteomes" id="UP000695023">
    <property type="component" value="Unplaced"/>
</dbReference>
<proteinExistence type="predicted"/>
<dbReference type="InterPro" id="IPR013320">
    <property type="entry name" value="ConA-like_dom_sf"/>
</dbReference>
<evidence type="ECO:0000313" key="8">
    <source>
        <dbReference type="RefSeq" id="XP_005725713.1"/>
    </source>
</evidence>
<dbReference type="InterPro" id="IPR048287">
    <property type="entry name" value="TSPN-like_N"/>
</dbReference>
<dbReference type="GO" id="GO:0005592">
    <property type="term" value="C:collagen type XI trimer"/>
    <property type="evidence" value="ECO:0007669"/>
    <property type="project" value="TreeGrafter"/>
</dbReference>
<gene>
    <name evidence="8" type="primary">LOC102193146</name>
</gene>
<evidence type="ECO:0000256" key="5">
    <source>
        <dbReference type="SAM" id="SignalP"/>
    </source>
</evidence>